<evidence type="ECO:0000259" key="2">
    <source>
        <dbReference type="PROSITE" id="PS50010"/>
    </source>
</evidence>
<feature type="compositionally biased region" description="Basic and acidic residues" evidence="1">
    <location>
        <begin position="111"/>
        <end position="135"/>
    </location>
</feature>
<feature type="region of interest" description="Disordered" evidence="1">
    <location>
        <begin position="209"/>
        <end position="236"/>
    </location>
</feature>
<proteinExistence type="predicted"/>
<dbReference type="Pfam" id="PF00621">
    <property type="entry name" value="RhoGEF"/>
    <property type="match status" value="1"/>
</dbReference>
<evidence type="ECO:0000256" key="1">
    <source>
        <dbReference type="SAM" id="MobiDB-lite"/>
    </source>
</evidence>
<dbReference type="GO" id="GO:0005737">
    <property type="term" value="C:cytoplasm"/>
    <property type="evidence" value="ECO:0007669"/>
    <property type="project" value="TreeGrafter"/>
</dbReference>
<dbReference type="InterPro" id="IPR051492">
    <property type="entry name" value="Dynamin-Rho_GEF"/>
</dbReference>
<dbReference type="GO" id="GO:0005085">
    <property type="term" value="F:guanyl-nucleotide exchange factor activity"/>
    <property type="evidence" value="ECO:0007669"/>
    <property type="project" value="InterPro"/>
</dbReference>
<name>E4YFE4_OIKDI</name>
<dbReference type="SMART" id="SM00325">
    <property type="entry name" value="RhoGEF"/>
    <property type="match status" value="1"/>
</dbReference>
<dbReference type="Proteomes" id="UP000011014">
    <property type="component" value="Unassembled WGS sequence"/>
</dbReference>
<evidence type="ECO:0000313" key="3">
    <source>
        <dbReference type="EMBL" id="CBY34218.1"/>
    </source>
</evidence>
<organism evidence="3">
    <name type="scientific">Oikopleura dioica</name>
    <name type="common">Tunicate</name>
    <dbReference type="NCBI Taxonomy" id="34765"/>
    <lineage>
        <taxon>Eukaryota</taxon>
        <taxon>Metazoa</taxon>
        <taxon>Chordata</taxon>
        <taxon>Tunicata</taxon>
        <taxon>Appendicularia</taxon>
        <taxon>Copelata</taxon>
        <taxon>Oikopleuridae</taxon>
        <taxon>Oikopleura</taxon>
    </lineage>
</organism>
<dbReference type="PANTHER" id="PTHR22834:SF20">
    <property type="entry name" value="SH3 DOMAIN-CONTAINING PROTEIN"/>
    <property type="match status" value="1"/>
</dbReference>
<gene>
    <name evidence="3" type="ORF">GSOID_T00024231001</name>
</gene>
<dbReference type="InterPro" id="IPR035899">
    <property type="entry name" value="DBL_dom_sf"/>
</dbReference>
<protein>
    <recommendedName>
        <fullName evidence="2">DH domain-containing protein</fullName>
    </recommendedName>
</protein>
<dbReference type="Gene3D" id="1.20.900.10">
    <property type="entry name" value="Dbl homology (DH) domain"/>
    <property type="match status" value="1"/>
</dbReference>
<dbReference type="PROSITE" id="PS50010">
    <property type="entry name" value="DH_2"/>
    <property type="match status" value="1"/>
</dbReference>
<feature type="region of interest" description="Disordered" evidence="1">
    <location>
        <begin position="76"/>
        <end position="150"/>
    </location>
</feature>
<reference evidence="3" key="1">
    <citation type="journal article" date="2010" name="Science">
        <title>Plasticity of animal genome architecture unmasked by rapid evolution of a pelagic tunicate.</title>
        <authorList>
            <person name="Denoeud F."/>
            <person name="Henriet S."/>
            <person name="Mungpakdee S."/>
            <person name="Aury J.M."/>
            <person name="Da Silva C."/>
            <person name="Brinkmann H."/>
            <person name="Mikhaleva J."/>
            <person name="Olsen L.C."/>
            <person name="Jubin C."/>
            <person name="Canestro C."/>
            <person name="Bouquet J.M."/>
            <person name="Danks G."/>
            <person name="Poulain J."/>
            <person name="Campsteijn C."/>
            <person name="Adamski M."/>
            <person name="Cross I."/>
            <person name="Yadetie F."/>
            <person name="Muffato M."/>
            <person name="Louis A."/>
            <person name="Butcher S."/>
            <person name="Tsagkogeorga G."/>
            <person name="Konrad A."/>
            <person name="Singh S."/>
            <person name="Jensen M.F."/>
            <person name="Cong E.H."/>
            <person name="Eikeseth-Otteraa H."/>
            <person name="Noel B."/>
            <person name="Anthouard V."/>
            <person name="Porcel B.M."/>
            <person name="Kachouri-Lafond R."/>
            <person name="Nishino A."/>
            <person name="Ugolini M."/>
            <person name="Chourrout P."/>
            <person name="Nishida H."/>
            <person name="Aasland R."/>
            <person name="Huzurbazar S."/>
            <person name="Westhof E."/>
            <person name="Delsuc F."/>
            <person name="Lehrach H."/>
            <person name="Reinhardt R."/>
            <person name="Weissenbach J."/>
            <person name="Roy S.W."/>
            <person name="Artiguenave F."/>
            <person name="Postlethwait J.H."/>
            <person name="Manak J.R."/>
            <person name="Thompson E.M."/>
            <person name="Jaillon O."/>
            <person name="Du Pasquier L."/>
            <person name="Boudinot P."/>
            <person name="Liberles D.A."/>
            <person name="Volff J.N."/>
            <person name="Philippe H."/>
            <person name="Lenhard B."/>
            <person name="Roest Crollius H."/>
            <person name="Wincker P."/>
            <person name="Chourrout D."/>
        </authorList>
    </citation>
    <scope>NUCLEOTIDE SEQUENCE [LARGE SCALE GENOMIC DNA]</scope>
</reference>
<dbReference type="SUPFAM" id="SSF48065">
    <property type="entry name" value="DBL homology domain (DH-domain)"/>
    <property type="match status" value="1"/>
</dbReference>
<feature type="domain" description="DH" evidence="2">
    <location>
        <begin position="237"/>
        <end position="415"/>
    </location>
</feature>
<feature type="compositionally biased region" description="Basic and acidic residues" evidence="1">
    <location>
        <begin position="80"/>
        <end position="90"/>
    </location>
</feature>
<dbReference type="AlphaFoldDB" id="E4YFE4"/>
<accession>E4YFE4</accession>
<dbReference type="EMBL" id="FN654487">
    <property type="protein sequence ID" value="CBY34218.1"/>
    <property type="molecule type" value="Genomic_DNA"/>
</dbReference>
<dbReference type="PANTHER" id="PTHR22834">
    <property type="entry name" value="NUCLEAR FUSION PROTEIN FUS2"/>
    <property type="match status" value="1"/>
</dbReference>
<sequence>MVKKLGTISDIDKKSYFLIVDRQSFIVKDKALKKSKVIKHGNESILSVKAKKLDLITKASDFDEYILIKKPGISFGDSSPTKDRRERPKSVADALDSNPKRRSYQEATEPVWEKTNEKEIRRDQPGRKSLKDILKGKFSNADSKKESEKHVLKLKEQIERQEKDRKRLEDRFGNASSESERMTIRNQLKMADSNLRRLTVELSKESPVNAHFHQRAPSAPVSMASSDESSHSRGEIQLQKSIEELRETEVDYVNDLWFILGRLAPEIKQQDRDLLFGGLDDIHEFSSAIASKFAAVDGLDTPEEQCATLARLFLDEIVDMRNVYGPYCSRQGEASVKAAQLNTQEIDLMISEARKRGETNAFNMNSLLIKPVQRITKYPLLIGQIMKYAPTESSKLLLSDAMNEMKKTLGDINNQKLNFDIVDRYTRPAHHRQPNIINGIKKGLKHNMDRMKPPVAITNATFDDPNDKIFNKEYQIATNVKSR</sequence>
<dbReference type="InterPro" id="IPR000219">
    <property type="entry name" value="DH_dom"/>
</dbReference>